<dbReference type="EMBL" id="FN649035">
    <property type="protein sequence ID" value="CBJ25631.1"/>
    <property type="molecule type" value="Genomic_DNA"/>
</dbReference>
<accession>D7G6T8</accession>
<dbReference type="EMBL" id="FN649727">
    <property type="protein sequence ID" value="CBJ25631.1"/>
    <property type="molecule type" value="Genomic_DNA"/>
</dbReference>
<keyword evidence="2" id="KW-0472">Membrane</keyword>
<proteinExistence type="predicted"/>
<dbReference type="OrthoDB" id="210063at2759"/>
<organism evidence="3 4">
    <name type="scientific">Ectocarpus siliculosus</name>
    <name type="common">Brown alga</name>
    <name type="synonym">Conferva siliculosa</name>
    <dbReference type="NCBI Taxonomy" id="2880"/>
    <lineage>
        <taxon>Eukaryota</taxon>
        <taxon>Sar</taxon>
        <taxon>Stramenopiles</taxon>
        <taxon>Ochrophyta</taxon>
        <taxon>PX clade</taxon>
        <taxon>Phaeophyceae</taxon>
        <taxon>Ectocarpales</taxon>
        <taxon>Ectocarpaceae</taxon>
        <taxon>Ectocarpus</taxon>
    </lineage>
</organism>
<dbReference type="AlphaFoldDB" id="D7G6T8"/>
<evidence type="ECO:0000256" key="1">
    <source>
        <dbReference type="SAM" id="MobiDB-lite"/>
    </source>
</evidence>
<evidence type="ECO:0000256" key="2">
    <source>
        <dbReference type="SAM" id="Phobius"/>
    </source>
</evidence>
<evidence type="ECO:0000313" key="4">
    <source>
        <dbReference type="Proteomes" id="UP000002630"/>
    </source>
</evidence>
<reference evidence="3 4" key="1">
    <citation type="journal article" date="2010" name="Nature">
        <title>The Ectocarpus genome and the independent evolution of multicellularity in brown algae.</title>
        <authorList>
            <person name="Cock J.M."/>
            <person name="Sterck L."/>
            <person name="Rouze P."/>
            <person name="Scornet D."/>
            <person name="Allen A.E."/>
            <person name="Amoutzias G."/>
            <person name="Anthouard V."/>
            <person name="Artiguenave F."/>
            <person name="Aury J.M."/>
            <person name="Badger J.H."/>
            <person name="Beszteri B."/>
            <person name="Billiau K."/>
            <person name="Bonnet E."/>
            <person name="Bothwell J.H."/>
            <person name="Bowler C."/>
            <person name="Boyen C."/>
            <person name="Brownlee C."/>
            <person name="Carrano C.J."/>
            <person name="Charrier B."/>
            <person name="Cho G.Y."/>
            <person name="Coelho S.M."/>
            <person name="Collen J."/>
            <person name="Corre E."/>
            <person name="Da Silva C."/>
            <person name="Delage L."/>
            <person name="Delaroque N."/>
            <person name="Dittami S.M."/>
            <person name="Doulbeau S."/>
            <person name="Elias M."/>
            <person name="Farnham G."/>
            <person name="Gachon C.M."/>
            <person name="Gschloessl B."/>
            <person name="Heesch S."/>
            <person name="Jabbari K."/>
            <person name="Jubin C."/>
            <person name="Kawai H."/>
            <person name="Kimura K."/>
            <person name="Kloareg B."/>
            <person name="Kupper F.C."/>
            <person name="Lang D."/>
            <person name="Le Bail A."/>
            <person name="Leblanc C."/>
            <person name="Lerouge P."/>
            <person name="Lohr M."/>
            <person name="Lopez P.J."/>
            <person name="Martens C."/>
            <person name="Maumus F."/>
            <person name="Michel G."/>
            <person name="Miranda-Saavedra D."/>
            <person name="Morales J."/>
            <person name="Moreau H."/>
            <person name="Motomura T."/>
            <person name="Nagasato C."/>
            <person name="Napoli C.A."/>
            <person name="Nelson D.R."/>
            <person name="Nyvall-Collen P."/>
            <person name="Peters A.F."/>
            <person name="Pommier C."/>
            <person name="Potin P."/>
            <person name="Poulain J."/>
            <person name="Quesneville H."/>
            <person name="Read B."/>
            <person name="Rensing S.A."/>
            <person name="Ritter A."/>
            <person name="Rousvoal S."/>
            <person name="Samanta M."/>
            <person name="Samson G."/>
            <person name="Schroeder D.C."/>
            <person name="Segurens B."/>
            <person name="Strittmatter M."/>
            <person name="Tonon T."/>
            <person name="Tregear J.W."/>
            <person name="Valentin K."/>
            <person name="von Dassow P."/>
            <person name="Yamagishi T."/>
            <person name="Van de Peer Y."/>
            <person name="Wincker P."/>
        </authorList>
    </citation>
    <scope>NUCLEOTIDE SEQUENCE [LARGE SCALE GENOMIC DNA]</scope>
    <source>
        <strain evidence="4">Ec32 / CCAP1310/4</strain>
    </source>
</reference>
<protein>
    <submittedName>
        <fullName evidence="3">Uncharacterized protein</fullName>
    </submittedName>
</protein>
<feature type="compositionally biased region" description="Basic and acidic residues" evidence="1">
    <location>
        <begin position="436"/>
        <end position="453"/>
    </location>
</feature>
<dbReference type="InParanoid" id="D7G6T8"/>
<sequence length="459" mass="49109">MLALPVLGRLLGNSANLFQVGVLLGTIPTLLAGVVCFYWAYQVIVTGSPDYQSRKLAENIKTSRLPPAKVGPGNPGFVDRPKLLDADALRREVQSRYNPTLLVHGERGSGKTVAVRLALHSSESVVHVKLWGKDVSRPLFALAQAIIDTSSVQVTAPGSAPLVVESALRNIKGRGWKPGGASVPIVVVELDKRCSDTDLLGVLLACKRWGDDENLAKFVVEAPSARIARGLPISLSDLRVEGVKMRPLAPSEAQQVAVGCVPIAASRNWKGGRQEDLAKYIVSKVGLGMLDLVRVGFAARNARDPLALHASVNRFATRESRAARGGVKAFLVSLRTELERKGGGSVHGPGEEDIERRLWRAIEGAAARADGRGGKKPGLDEVLETIGVSERAFESAVRGVGPASPLSVDPFSYKVSIRSLFFRNALEATVVAKAKEKEELRSGDEPVENERVAAAEPSL</sequence>
<keyword evidence="2" id="KW-1133">Transmembrane helix</keyword>
<evidence type="ECO:0000313" key="3">
    <source>
        <dbReference type="EMBL" id="CBJ25631.1"/>
    </source>
</evidence>
<feature type="transmembrane region" description="Helical" evidence="2">
    <location>
        <begin position="20"/>
        <end position="41"/>
    </location>
</feature>
<name>D7G6T8_ECTSI</name>
<keyword evidence="4" id="KW-1185">Reference proteome</keyword>
<feature type="region of interest" description="Disordered" evidence="1">
    <location>
        <begin position="436"/>
        <end position="459"/>
    </location>
</feature>
<keyword evidence="2" id="KW-0812">Transmembrane</keyword>
<gene>
    <name evidence="3" type="ORF">Esi_0008_0007</name>
</gene>
<dbReference type="Proteomes" id="UP000002630">
    <property type="component" value="Linkage Group LG02"/>
</dbReference>